<dbReference type="PROSITE" id="PS50178">
    <property type="entry name" value="ZF_FYVE"/>
    <property type="match status" value="2"/>
</dbReference>
<organism evidence="6 8">
    <name type="scientific">Rotaria sordida</name>
    <dbReference type="NCBI Taxonomy" id="392033"/>
    <lineage>
        <taxon>Eukaryota</taxon>
        <taxon>Metazoa</taxon>
        <taxon>Spiralia</taxon>
        <taxon>Gnathifera</taxon>
        <taxon>Rotifera</taxon>
        <taxon>Eurotatoria</taxon>
        <taxon>Bdelloidea</taxon>
        <taxon>Philodinida</taxon>
        <taxon>Philodinidae</taxon>
        <taxon>Rotaria</taxon>
    </lineage>
</organism>
<dbReference type="EMBL" id="CAJNOH010008212">
    <property type="protein sequence ID" value="CAF1475375.1"/>
    <property type="molecule type" value="Genomic_DNA"/>
</dbReference>
<proteinExistence type="predicted"/>
<dbReference type="SUPFAM" id="SSF57903">
    <property type="entry name" value="FYVE/PHD zinc finger"/>
    <property type="match status" value="2"/>
</dbReference>
<dbReference type="GO" id="GO:0008270">
    <property type="term" value="F:zinc ion binding"/>
    <property type="evidence" value="ECO:0007669"/>
    <property type="project" value="UniProtKB-KW"/>
</dbReference>
<evidence type="ECO:0000256" key="4">
    <source>
        <dbReference type="PROSITE-ProRule" id="PRU00091"/>
    </source>
</evidence>
<dbReference type="EMBL" id="CAJNOL010009895">
    <property type="protein sequence ID" value="CAF1646334.1"/>
    <property type="molecule type" value="Genomic_DNA"/>
</dbReference>
<dbReference type="InterPro" id="IPR000306">
    <property type="entry name" value="Znf_FYVE"/>
</dbReference>
<dbReference type="InterPro" id="IPR017455">
    <property type="entry name" value="Znf_FYVE-rel"/>
</dbReference>
<dbReference type="Proteomes" id="UP000663870">
    <property type="component" value="Unassembled WGS sequence"/>
</dbReference>
<dbReference type="Gene3D" id="3.30.40.10">
    <property type="entry name" value="Zinc/RING finger domain, C3HC4 (zinc finger)"/>
    <property type="match status" value="2"/>
</dbReference>
<evidence type="ECO:0000259" key="5">
    <source>
        <dbReference type="PROSITE" id="PS50178"/>
    </source>
</evidence>
<evidence type="ECO:0000256" key="2">
    <source>
        <dbReference type="ARBA" id="ARBA00022771"/>
    </source>
</evidence>
<name>A0A815RCN4_9BILA</name>
<dbReference type="InterPro" id="IPR011011">
    <property type="entry name" value="Znf_FYVE_PHD"/>
</dbReference>
<keyword evidence="3" id="KW-0862">Zinc</keyword>
<evidence type="ECO:0000313" key="8">
    <source>
        <dbReference type="Proteomes" id="UP000663854"/>
    </source>
</evidence>
<evidence type="ECO:0000313" key="6">
    <source>
        <dbReference type="EMBL" id="CAF1475375.1"/>
    </source>
</evidence>
<keyword evidence="1" id="KW-0479">Metal-binding</keyword>
<dbReference type="PANTHER" id="PTHR46624">
    <property type="entry name" value="AGAP002036-PA"/>
    <property type="match status" value="1"/>
</dbReference>
<feature type="domain" description="FYVE-type" evidence="5">
    <location>
        <begin position="77"/>
        <end position="137"/>
    </location>
</feature>
<dbReference type="GO" id="GO:0005545">
    <property type="term" value="F:1-phosphatidylinositol binding"/>
    <property type="evidence" value="ECO:0007669"/>
    <property type="project" value="TreeGrafter"/>
</dbReference>
<dbReference type="AlphaFoldDB" id="A0A815RCN4"/>
<feature type="non-terminal residue" evidence="6">
    <location>
        <position position="279"/>
    </location>
</feature>
<gene>
    <name evidence="7" type="ORF">JXQ802_LOCUS53941</name>
    <name evidence="6" type="ORF">PYM288_LOCUS37523</name>
</gene>
<evidence type="ECO:0000313" key="7">
    <source>
        <dbReference type="EMBL" id="CAF1646334.1"/>
    </source>
</evidence>
<sequence>IYRSRKYWYGNNEPKDVIRVEVVHIWAGEDNSRAANDVTPRKVIEVFRNAGSYLSAPTKMLTEMVTDQVAPSYWVPNKDVHECSSCKLVFGSEHSKHHCRACGYIFCDTCTTHRATVPLLDIKTPERVCDKCYDKLQPSTLSSVFQNNYVHTQKTNSSEYETGGSDSSADPNLYHIPMSRRFVELVTNNVGRVMYDYPIKHIKESTRPNYWRPDSECHSCFICKHRFNNTTHRLHHCRKCGEGICDTCSPNKRPVPEREWFTPERVCKSCDEAMDKIEQ</sequence>
<dbReference type="InterPro" id="IPR042427">
    <property type="entry name" value="ZFYV1"/>
</dbReference>
<evidence type="ECO:0000313" key="9">
    <source>
        <dbReference type="Proteomes" id="UP000663870"/>
    </source>
</evidence>
<dbReference type="GO" id="GO:0043325">
    <property type="term" value="F:phosphatidylinositol-3,4-bisphosphate binding"/>
    <property type="evidence" value="ECO:0007669"/>
    <property type="project" value="TreeGrafter"/>
</dbReference>
<accession>A0A815RCN4</accession>
<protein>
    <recommendedName>
        <fullName evidence="5">FYVE-type domain-containing protein</fullName>
    </recommendedName>
</protein>
<comment type="caution">
    <text evidence="6">The sequence shown here is derived from an EMBL/GenBank/DDBJ whole genome shotgun (WGS) entry which is preliminary data.</text>
</comment>
<dbReference type="GO" id="GO:0005811">
    <property type="term" value="C:lipid droplet"/>
    <property type="evidence" value="ECO:0007669"/>
    <property type="project" value="TreeGrafter"/>
</dbReference>
<feature type="domain" description="FYVE-type" evidence="5">
    <location>
        <begin position="214"/>
        <end position="275"/>
    </location>
</feature>
<dbReference type="GO" id="GO:0140042">
    <property type="term" value="P:lipid droplet formation"/>
    <property type="evidence" value="ECO:0007669"/>
    <property type="project" value="TreeGrafter"/>
</dbReference>
<evidence type="ECO:0000256" key="3">
    <source>
        <dbReference type="ARBA" id="ARBA00022833"/>
    </source>
</evidence>
<keyword evidence="2 4" id="KW-0863">Zinc-finger</keyword>
<dbReference type="InterPro" id="IPR013083">
    <property type="entry name" value="Znf_RING/FYVE/PHD"/>
</dbReference>
<dbReference type="PANTHER" id="PTHR46624:SF4">
    <property type="entry name" value="FYVE-TYPE DOMAIN-CONTAINING PROTEIN"/>
    <property type="match status" value="1"/>
</dbReference>
<dbReference type="GO" id="GO:0005547">
    <property type="term" value="F:phosphatidylinositol-3,4,5-trisphosphate binding"/>
    <property type="evidence" value="ECO:0007669"/>
    <property type="project" value="TreeGrafter"/>
</dbReference>
<reference evidence="6" key="1">
    <citation type="submission" date="2021-02" db="EMBL/GenBank/DDBJ databases">
        <authorList>
            <person name="Nowell W R."/>
        </authorList>
    </citation>
    <scope>NUCLEOTIDE SEQUENCE</scope>
</reference>
<dbReference type="Proteomes" id="UP000663854">
    <property type="component" value="Unassembled WGS sequence"/>
</dbReference>
<evidence type="ECO:0000256" key="1">
    <source>
        <dbReference type="ARBA" id="ARBA00022723"/>
    </source>
</evidence>
<keyword evidence="9" id="KW-1185">Reference proteome</keyword>
<dbReference type="SMART" id="SM00064">
    <property type="entry name" value="FYVE"/>
    <property type="match status" value="2"/>
</dbReference>
<dbReference type="GO" id="GO:0032266">
    <property type="term" value="F:phosphatidylinositol-3-phosphate binding"/>
    <property type="evidence" value="ECO:0007669"/>
    <property type="project" value="TreeGrafter"/>
</dbReference>
<dbReference type="Pfam" id="PF01363">
    <property type="entry name" value="FYVE"/>
    <property type="match status" value="2"/>
</dbReference>